<feature type="region of interest" description="Disordered" evidence="3">
    <location>
        <begin position="314"/>
        <end position="345"/>
    </location>
</feature>
<organism evidence="5 6">
    <name type="scientific">Chlamydomonas eustigma</name>
    <dbReference type="NCBI Taxonomy" id="1157962"/>
    <lineage>
        <taxon>Eukaryota</taxon>
        <taxon>Viridiplantae</taxon>
        <taxon>Chlorophyta</taxon>
        <taxon>core chlorophytes</taxon>
        <taxon>Chlorophyceae</taxon>
        <taxon>CS clade</taxon>
        <taxon>Chlamydomonadales</taxon>
        <taxon>Chlamydomonadaceae</taxon>
        <taxon>Chlamydomonas</taxon>
    </lineage>
</organism>
<proteinExistence type="inferred from homology"/>
<feature type="compositionally biased region" description="Polar residues" evidence="3">
    <location>
        <begin position="110"/>
        <end position="121"/>
    </location>
</feature>
<dbReference type="SMART" id="SM00360">
    <property type="entry name" value="RRM"/>
    <property type="match status" value="1"/>
</dbReference>
<dbReference type="PROSITE" id="PS50102">
    <property type="entry name" value="RRM"/>
    <property type="match status" value="1"/>
</dbReference>
<dbReference type="InterPro" id="IPR034772">
    <property type="entry name" value="CPSF6/7"/>
</dbReference>
<dbReference type="GO" id="GO:0006397">
    <property type="term" value="P:mRNA processing"/>
    <property type="evidence" value="ECO:0007669"/>
    <property type="project" value="UniProtKB-KW"/>
</dbReference>
<feature type="compositionally biased region" description="Gly residues" evidence="3">
    <location>
        <begin position="314"/>
        <end position="324"/>
    </location>
</feature>
<evidence type="ECO:0000259" key="4">
    <source>
        <dbReference type="PROSITE" id="PS50102"/>
    </source>
</evidence>
<dbReference type="GO" id="GO:0005634">
    <property type="term" value="C:nucleus"/>
    <property type="evidence" value="ECO:0007669"/>
    <property type="project" value="UniProtKB-SubCell"/>
</dbReference>
<feature type="domain" description="RRM" evidence="4">
    <location>
        <begin position="184"/>
        <end position="262"/>
    </location>
</feature>
<accession>A0A250X487</accession>
<keyword evidence="2" id="KW-0694">RNA-binding</keyword>
<dbReference type="PANTHER" id="PTHR23204">
    <property type="entry name" value="CLEAVAGE AND POLYADENYLATION SPECIFIC FACTOR"/>
    <property type="match status" value="1"/>
</dbReference>
<feature type="compositionally biased region" description="Low complexity" evidence="3">
    <location>
        <begin position="130"/>
        <end position="142"/>
    </location>
</feature>
<dbReference type="InterPro" id="IPR012677">
    <property type="entry name" value="Nucleotide-bd_a/b_plait_sf"/>
</dbReference>
<gene>
    <name evidence="5" type="ORF">CEUSTIGMA_g5327.t1</name>
</gene>
<dbReference type="STRING" id="1157962.A0A250X487"/>
<dbReference type="SUPFAM" id="SSF54928">
    <property type="entry name" value="RNA-binding domain, RBD"/>
    <property type="match status" value="1"/>
</dbReference>
<dbReference type="Pfam" id="PF00076">
    <property type="entry name" value="RRM_1"/>
    <property type="match status" value="1"/>
</dbReference>
<reference evidence="5 6" key="1">
    <citation type="submission" date="2017-08" db="EMBL/GenBank/DDBJ databases">
        <title>Acidophilic green algal genome provides insights into adaptation to an acidic environment.</title>
        <authorList>
            <person name="Hirooka S."/>
            <person name="Hirose Y."/>
            <person name="Kanesaki Y."/>
            <person name="Higuchi S."/>
            <person name="Fujiwara T."/>
            <person name="Onuma R."/>
            <person name="Era A."/>
            <person name="Ohbayashi R."/>
            <person name="Uzuka A."/>
            <person name="Nozaki H."/>
            <person name="Yoshikawa H."/>
            <person name="Miyagishima S.Y."/>
        </authorList>
    </citation>
    <scope>NUCLEOTIDE SEQUENCE [LARGE SCALE GENOMIC DNA]</scope>
    <source>
        <strain evidence="5 6">NIES-2499</strain>
    </source>
</reference>
<keyword evidence="6" id="KW-1185">Reference proteome</keyword>
<evidence type="ECO:0000256" key="1">
    <source>
        <dbReference type="ARBA" id="ARBA00006265"/>
    </source>
</evidence>
<protein>
    <recommendedName>
        <fullName evidence="4">RRM domain-containing protein</fullName>
    </recommendedName>
</protein>
<evidence type="ECO:0000313" key="6">
    <source>
        <dbReference type="Proteomes" id="UP000232323"/>
    </source>
</evidence>
<feature type="region of interest" description="Disordered" evidence="3">
    <location>
        <begin position="93"/>
        <end position="142"/>
    </location>
</feature>
<dbReference type="Gene3D" id="3.30.70.330">
    <property type="match status" value="1"/>
</dbReference>
<sequence>MSFDFEADLDDDLGLPASEDAAGASFGLENSFSDYDLRSISAQPQGHPEIQEQSTQSATLQASNSIQIFPDRASNHIANISATPEPIGHQASLNAQQAAGHAAPMVQPAEASSWSNGTGTSDAPEAHQGTLTAPPNFPAATPAAANVTTPAEAADNGTKEETLNPALDQEEVDLLLEQARLSGCTVYIANMTWYTTDSDVLAACSEFGKVVGIKFVEDRFNGRSTGCATVEFADPESAASCKENMQGRTVHGKTIVTYFPAKNVQQQQPLPPPRPPPLPPGAVGGAAGGYMGVAGPIMDGAALAAGQQLLGSYRGGRGAGGRPAAGGAQPQRFPPGSFPPLGMPPGMGPMPMGAMGMHGMGMGMGMGLPGMPALGLKDQIQKSSHTRWICLRM</sequence>
<dbReference type="Proteomes" id="UP000232323">
    <property type="component" value="Unassembled WGS sequence"/>
</dbReference>
<dbReference type="OrthoDB" id="439808at2759"/>
<dbReference type="AlphaFoldDB" id="A0A250X487"/>
<comment type="caution">
    <text evidence="5">The sequence shown here is derived from an EMBL/GenBank/DDBJ whole genome shotgun (WGS) entry which is preliminary data.</text>
</comment>
<dbReference type="InterPro" id="IPR000504">
    <property type="entry name" value="RRM_dom"/>
</dbReference>
<comment type="similarity">
    <text evidence="1">Belongs to the RRM CPSF6/7 family.</text>
</comment>
<evidence type="ECO:0000256" key="3">
    <source>
        <dbReference type="SAM" id="MobiDB-lite"/>
    </source>
</evidence>
<name>A0A250X487_9CHLO</name>
<dbReference type="EMBL" id="BEGY01000028">
    <property type="protein sequence ID" value="GAX77885.1"/>
    <property type="molecule type" value="Genomic_DNA"/>
</dbReference>
<evidence type="ECO:0000313" key="5">
    <source>
        <dbReference type="EMBL" id="GAX77885.1"/>
    </source>
</evidence>
<dbReference type="InterPro" id="IPR035979">
    <property type="entry name" value="RBD_domain_sf"/>
</dbReference>
<evidence type="ECO:0000256" key="2">
    <source>
        <dbReference type="PROSITE-ProRule" id="PRU00176"/>
    </source>
</evidence>
<feature type="compositionally biased region" description="Pro residues" evidence="3">
    <location>
        <begin position="332"/>
        <end position="345"/>
    </location>
</feature>
<dbReference type="GO" id="GO:0003723">
    <property type="term" value="F:RNA binding"/>
    <property type="evidence" value="ECO:0007669"/>
    <property type="project" value="UniProtKB-UniRule"/>
</dbReference>